<keyword evidence="9 11" id="KW-0460">Magnesium</keyword>
<comment type="function">
    <text evidence="11">Digests double-stranded RNA. Involved in the processing of primary rRNA transcript to yield the immediate precursors to the large and small rRNAs (23S and 16S). Processes some mRNAs, and tRNAs when they are encoded in the rRNA operon. Processes pre-crRNA and tracrRNA of type II CRISPR loci if present in the organism.</text>
</comment>
<dbReference type="CDD" id="cd10845">
    <property type="entry name" value="DSRM_RNAse_III_family"/>
    <property type="match status" value="1"/>
</dbReference>
<dbReference type="PROSITE" id="PS00517">
    <property type="entry name" value="RNASE_3_1"/>
    <property type="match status" value="1"/>
</dbReference>
<keyword evidence="8 11" id="KW-0378">Hydrolase</keyword>
<feature type="active site" evidence="11">
    <location>
        <position position="50"/>
    </location>
</feature>
<evidence type="ECO:0000256" key="10">
    <source>
        <dbReference type="ARBA" id="ARBA00022884"/>
    </source>
</evidence>
<evidence type="ECO:0000256" key="1">
    <source>
        <dbReference type="ARBA" id="ARBA00000109"/>
    </source>
</evidence>
<comment type="cofactor">
    <cofactor evidence="11">
        <name>Mg(2+)</name>
        <dbReference type="ChEBI" id="CHEBI:18420"/>
    </cofactor>
</comment>
<comment type="subcellular location">
    <subcellularLocation>
        <location evidence="11">Cytoplasm</location>
    </subcellularLocation>
</comment>
<dbReference type="InterPro" id="IPR014720">
    <property type="entry name" value="dsRBD_dom"/>
</dbReference>
<feature type="binding site" evidence="11">
    <location>
        <position position="46"/>
    </location>
    <ligand>
        <name>Mg(2+)</name>
        <dbReference type="ChEBI" id="CHEBI:18420"/>
    </ligand>
</feature>
<name>A0ABP9TU96_9RICK</name>
<proteinExistence type="inferred from homology"/>
<dbReference type="SUPFAM" id="SSF54768">
    <property type="entry name" value="dsRNA-binding domain-like"/>
    <property type="match status" value="1"/>
</dbReference>
<evidence type="ECO:0000256" key="9">
    <source>
        <dbReference type="ARBA" id="ARBA00022842"/>
    </source>
</evidence>
<dbReference type="RefSeq" id="WP_412707554.1">
    <property type="nucleotide sequence ID" value="NZ_BAABMM010000005.1"/>
</dbReference>
<sequence>MKSFEKLEKLLGYSFKNQELLIEALSHPSLRQHHEYKYDKDYERLEFLGDAVLNLVVTEILFRNFANYNEGNLAKMRSYLVCKETICVVGTKLTLKDYIIMTYGEEVAGGRDNPNNIENATEALIAAIYLDSNIETTRNIIGRLWAEFIKIQNLTDYDYDPKTALQELAQASSHHLPIYRLIKREGAAHSSTFTVLVKVQDYEQTGTGHSIKEAEKNAARDLLHRLKDV</sequence>
<dbReference type="Gene3D" id="1.10.1520.10">
    <property type="entry name" value="Ribonuclease III domain"/>
    <property type="match status" value="1"/>
</dbReference>
<gene>
    <name evidence="11 14" type="primary">rnc</name>
    <name evidence="14" type="ORF">KNCP2_01460</name>
</gene>
<comment type="catalytic activity">
    <reaction evidence="1 11">
        <text>Endonucleolytic cleavage to 5'-phosphomonoester.</text>
        <dbReference type="EC" id="3.1.26.3"/>
    </reaction>
</comment>
<dbReference type="PANTHER" id="PTHR11207:SF0">
    <property type="entry name" value="RIBONUCLEASE 3"/>
    <property type="match status" value="1"/>
</dbReference>
<dbReference type="PROSITE" id="PS50142">
    <property type="entry name" value="RNASE_3_2"/>
    <property type="match status" value="1"/>
</dbReference>
<dbReference type="Pfam" id="PF14622">
    <property type="entry name" value="Ribonucleas_3_3"/>
    <property type="match status" value="1"/>
</dbReference>
<evidence type="ECO:0000256" key="4">
    <source>
        <dbReference type="ARBA" id="ARBA00022664"/>
    </source>
</evidence>
<reference evidence="14 15" key="1">
    <citation type="journal article" date="2024" name="Microbiol. Immunol.">
        <title>Discovery of a novel spotted fever group Rickettsia, 'Candidatus Rickettsia kedanie,' in unfed larval chigger mites, Leptotrombidium scutellare.</title>
        <authorList>
            <person name="Ogawa M."/>
            <person name="Matsutani M."/>
            <person name="Katayama T."/>
            <person name="Takada N."/>
            <person name="Noda S."/>
            <person name="Takahashi M."/>
            <person name="Kageyama D."/>
            <person name="Hanaoka N."/>
            <person name="Ebihara H."/>
        </authorList>
    </citation>
    <scope>NUCLEOTIDE SEQUENCE [LARGE SCALE GENOMIC DNA]</scope>
    <source>
        <strain evidence="14 15">KNCP2-13</strain>
    </source>
</reference>
<dbReference type="SMART" id="SM00358">
    <property type="entry name" value="DSRM"/>
    <property type="match status" value="1"/>
</dbReference>
<comment type="similarity">
    <text evidence="2">Belongs to the ribonuclease III family.</text>
</comment>
<dbReference type="Gene3D" id="3.30.160.20">
    <property type="match status" value="1"/>
</dbReference>
<keyword evidence="3 11" id="KW-0698">rRNA processing</keyword>
<evidence type="ECO:0000256" key="7">
    <source>
        <dbReference type="ARBA" id="ARBA00022759"/>
    </source>
</evidence>
<comment type="subunit">
    <text evidence="11">Homodimer.</text>
</comment>
<keyword evidence="11" id="KW-0479">Metal-binding</keyword>
<evidence type="ECO:0000313" key="15">
    <source>
        <dbReference type="Proteomes" id="UP001628124"/>
    </source>
</evidence>
<keyword evidence="11" id="KW-0819">tRNA processing</keyword>
<dbReference type="EMBL" id="BAABMM010000005">
    <property type="protein sequence ID" value="GAA5251858.1"/>
    <property type="molecule type" value="Genomic_DNA"/>
</dbReference>
<accession>A0ABP9TU96</accession>
<keyword evidence="11" id="KW-0963">Cytoplasm</keyword>
<protein>
    <recommendedName>
        <fullName evidence="11">Ribonuclease 3</fullName>
        <ecNumber evidence="11">3.1.26.3</ecNumber>
    </recommendedName>
    <alternativeName>
        <fullName evidence="11">Ribonuclease III</fullName>
        <shortName evidence="11">RNase III</shortName>
    </alternativeName>
</protein>
<evidence type="ECO:0000256" key="8">
    <source>
        <dbReference type="ARBA" id="ARBA00022801"/>
    </source>
</evidence>
<keyword evidence="7 11" id="KW-0255">Endonuclease</keyword>
<evidence type="ECO:0000256" key="2">
    <source>
        <dbReference type="ARBA" id="ARBA00010183"/>
    </source>
</evidence>
<evidence type="ECO:0000256" key="5">
    <source>
        <dbReference type="ARBA" id="ARBA00022722"/>
    </source>
</evidence>
<dbReference type="InterPro" id="IPR036389">
    <property type="entry name" value="RNase_III_sf"/>
</dbReference>
<dbReference type="InterPro" id="IPR000999">
    <property type="entry name" value="RNase_III_dom"/>
</dbReference>
<dbReference type="NCBIfam" id="TIGR02191">
    <property type="entry name" value="RNaseIII"/>
    <property type="match status" value="1"/>
</dbReference>
<evidence type="ECO:0000256" key="3">
    <source>
        <dbReference type="ARBA" id="ARBA00022552"/>
    </source>
</evidence>
<feature type="domain" description="RNase III" evidence="13">
    <location>
        <begin position="4"/>
        <end position="133"/>
    </location>
</feature>
<organism evidence="14 15">
    <name type="scientific">Candidatus Rickettsia kedanie</name>
    <dbReference type="NCBI Taxonomy" id="3115352"/>
    <lineage>
        <taxon>Bacteria</taxon>
        <taxon>Pseudomonadati</taxon>
        <taxon>Pseudomonadota</taxon>
        <taxon>Alphaproteobacteria</taxon>
        <taxon>Rickettsiales</taxon>
        <taxon>Rickettsiaceae</taxon>
        <taxon>Rickettsieae</taxon>
        <taxon>Rickettsia</taxon>
        <taxon>spotted fever group</taxon>
    </lineage>
</organism>
<dbReference type="SMART" id="SM00535">
    <property type="entry name" value="RIBOc"/>
    <property type="match status" value="1"/>
</dbReference>
<keyword evidence="4 11" id="KW-0507">mRNA processing</keyword>
<evidence type="ECO:0000256" key="6">
    <source>
        <dbReference type="ARBA" id="ARBA00022730"/>
    </source>
</evidence>
<dbReference type="SUPFAM" id="SSF69065">
    <property type="entry name" value="RNase III domain-like"/>
    <property type="match status" value="1"/>
</dbReference>
<dbReference type="Pfam" id="PF00035">
    <property type="entry name" value="dsrm"/>
    <property type="match status" value="1"/>
</dbReference>
<dbReference type="EC" id="3.1.26.3" evidence="11"/>
<dbReference type="Proteomes" id="UP001628124">
    <property type="component" value="Unassembled WGS sequence"/>
</dbReference>
<dbReference type="HAMAP" id="MF_00104">
    <property type="entry name" value="RNase_III"/>
    <property type="match status" value="1"/>
</dbReference>
<feature type="domain" description="DRBM" evidence="12">
    <location>
        <begin position="160"/>
        <end position="228"/>
    </location>
</feature>
<keyword evidence="15" id="KW-1185">Reference proteome</keyword>
<keyword evidence="10 11" id="KW-0694">RNA-binding</keyword>
<keyword evidence="5 11" id="KW-0540">Nuclease</keyword>
<dbReference type="InterPro" id="IPR011907">
    <property type="entry name" value="RNase_III"/>
</dbReference>
<dbReference type="CDD" id="cd00593">
    <property type="entry name" value="RIBOc"/>
    <property type="match status" value="1"/>
</dbReference>
<keyword evidence="6 11" id="KW-0699">rRNA-binding</keyword>
<feature type="binding site" evidence="11">
    <location>
        <position position="122"/>
    </location>
    <ligand>
        <name>Mg(2+)</name>
        <dbReference type="ChEBI" id="CHEBI:18420"/>
    </ligand>
</feature>
<evidence type="ECO:0000259" key="12">
    <source>
        <dbReference type="PROSITE" id="PS50137"/>
    </source>
</evidence>
<comment type="caution">
    <text evidence="14">The sequence shown here is derived from an EMBL/GenBank/DDBJ whole genome shotgun (WGS) entry which is preliminary data.</text>
</comment>
<evidence type="ECO:0000313" key="14">
    <source>
        <dbReference type="EMBL" id="GAA5251858.1"/>
    </source>
</evidence>
<evidence type="ECO:0000259" key="13">
    <source>
        <dbReference type="PROSITE" id="PS50142"/>
    </source>
</evidence>
<dbReference type="PANTHER" id="PTHR11207">
    <property type="entry name" value="RIBONUCLEASE III"/>
    <property type="match status" value="1"/>
</dbReference>
<dbReference type="PROSITE" id="PS50137">
    <property type="entry name" value="DS_RBD"/>
    <property type="match status" value="1"/>
</dbReference>
<evidence type="ECO:0000256" key="11">
    <source>
        <dbReference type="HAMAP-Rule" id="MF_00104"/>
    </source>
</evidence>
<feature type="binding site" evidence="11">
    <location>
        <position position="119"/>
    </location>
    <ligand>
        <name>Mg(2+)</name>
        <dbReference type="ChEBI" id="CHEBI:18420"/>
    </ligand>
</feature>
<feature type="active site" evidence="11">
    <location>
        <position position="122"/>
    </location>
</feature>